<evidence type="ECO:0000256" key="3">
    <source>
        <dbReference type="ARBA" id="ARBA00022679"/>
    </source>
</evidence>
<dbReference type="GO" id="GO:0019346">
    <property type="term" value="P:transsulfuration"/>
    <property type="evidence" value="ECO:0007669"/>
    <property type="project" value="InterPro"/>
</dbReference>
<dbReference type="SUPFAM" id="SSF53383">
    <property type="entry name" value="PLP-dependent transferases"/>
    <property type="match status" value="1"/>
</dbReference>
<sequence length="424" mass="46537">MQNSWEIETKTIQCGWEPKNGEPRVLPIYQSTTYKYDNVNEVAMLFDLEASGHMYSRISNPTCEALEAKIAALEGGVGALVTSSGQNASTIAIANICSSGDHFIAIGAIYGGTVSLFTNTLKKMGIEVSLVDASLSKEELKRYFKPNTKALFGETIANPKLDVLDFEKFGALAREMGVPFIVDNTFATPYLCRPLEHGANIVIHSATKYLDGHAISVGGVIVDGGNFDWSNGKFPEFTEPDKSYHGIVYTEKFGNMAYIIKARVQWIRDIGSYLTPMNAFLTNVGMETLHVRMDRHCENAYNLAQFLSAHPNVAWVNYPALSTHKDYNLMLKYLKGASGVLSFGVKGGRAEGEKVMNALKLAAIVVHVADVRTGVLHPASMTHRQLSEEEQRQAGVTPDLIRVSVGIEHIDDIIADFNHALNSI</sequence>
<dbReference type="EMBL" id="CP003333">
    <property type="protein sequence ID" value="AFL69223.1"/>
    <property type="molecule type" value="Genomic_DNA"/>
</dbReference>
<dbReference type="Proteomes" id="UP000006176">
    <property type="component" value="Chromosome"/>
</dbReference>
<evidence type="ECO:0000313" key="8">
    <source>
        <dbReference type="Proteomes" id="UP000006176"/>
    </source>
</evidence>
<feature type="modified residue" description="N6-(pyridoxal phosphate)lysine" evidence="5">
    <location>
        <position position="208"/>
    </location>
</feature>
<keyword evidence="8" id="KW-1185">Reference proteome</keyword>
<dbReference type="Gene3D" id="3.40.640.10">
    <property type="entry name" value="Type I PLP-dependent aspartate aminotransferase-like (Major domain)"/>
    <property type="match status" value="1"/>
</dbReference>
<dbReference type="AlphaFoldDB" id="I3XZ49"/>
<evidence type="ECO:0000256" key="1">
    <source>
        <dbReference type="ARBA" id="ARBA00001933"/>
    </source>
</evidence>
<dbReference type="EC" id="2.5.1.49" evidence="7"/>
<dbReference type="PATRIC" id="fig|760154.4.peg.1940"/>
<keyword evidence="4 5" id="KW-0663">Pyridoxal phosphate</keyword>
<proteinExistence type="inferred from homology"/>
<dbReference type="Pfam" id="PF01053">
    <property type="entry name" value="Cys_Met_Meta_PP"/>
    <property type="match status" value="1"/>
</dbReference>
<gene>
    <name evidence="7" type="ordered locus">Sulba_1944</name>
</gene>
<dbReference type="OrthoDB" id="9805807at2"/>
<dbReference type="InterPro" id="IPR006235">
    <property type="entry name" value="OAc-hSer/O-AcSer_sulfhydrylase"/>
</dbReference>
<dbReference type="GO" id="GO:0006535">
    <property type="term" value="P:cysteine biosynthetic process from serine"/>
    <property type="evidence" value="ECO:0007669"/>
    <property type="project" value="TreeGrafter"/>
</dbReference>
<dbReference type="GO" id="GO:0004124">
    <property type="term" value="F:cysteine synthase activity"/>
    <property type="evidence" value="ECO:0007669"/>
    <property type="project" value="TreeGrafter"/>
</dbReference>
<dbReference type="STRING" id="760154.Sulba_1944"/>
<dbReference type="eggNOG" id="COG2873">
    <property type="taxonomic scope" value="Bacteria"/>
</dbReference>
<dbReference type="GO" id="GO:0030170">
    <property type="term" value="F:pyridoxal phosphate binding"/>
    <property type="evidence" value="ECO:0007669"/>
    <property type="project" value="InterPro"/>
</dbReference>
<dbReference type="FunFam" id="3.40.640.10:FF:000035">
    <property type="entry name" value="O-succinylhomoserine sulfhydrylase"/>
    <property type="match status" value="1"/>
</dbReference>
<dbReference type="GO" id="GO:0071269">
    <property type="term" value="P:L-homocysteine biosynthetic process"/>
    <property type="evidence" value="ECO:0007669"/>
    <property type="project" value="TreeGrafter"/>
</dbReference>
<keyword evidence="3 7" id="KW-0808">Transferase</keyword>
<dbReference type="CDD" id="cd00614">
    <property type="entry name" value="CGS_like"/>
    <property type="match status" value="1"/>
</dbReference>
<comment type="similarity">
    <text evidence="2 6">Belongs to the trans-sulfuration enzymes family.</text>
</comment>
<dbReference type="InterPro" id="IPR015421">
    <property type="entry name" value="PyrdxlP-dep_Trfase_major"/>
</dbReference>
<accession>I3XZ49</accession>
<protein>
    <submittedName>
        <fullName evidence="7">O-acetylhomoserine sulfhydrylase</fullName>
        <ecNumber evidence="7">2.5.1.49</ecNumber>
    </submittedName>
</protein>
<dbReference type="PIRSF" id="PIRSF001434">
    <property type="entry name" value="CGS"/>
    <property type="match status" value="1"/>
</dbReference>
<evidence type="ECO:0000256" key="2">
    <source>
        <dbReference type="ARBA" id="ARBA00009077"/>
    </source>
</evidence>
<name>I3XZ49_SULBS</name>
<dbReference type="KEGG" id="sba:Sulba_1944"/>
<evidence type="ECO:0000256" key="6">
    <source>
        <dbReference type="RuleBase" id="RU362118"/>
    </source>
</evidence>
<dbReference type="InterPro" id="IPR015424">
    <property type="entry name" value="PyrdxlP-dep_Trfase"/>
</dbReference>
<dbReference type="GO" id="GO:0005737">
    <property type="term" value="C:cytoplasm"/>
    <property type="evidence" value="ECO:0007669"/>
    <property type="project" value="TreeGrafter"/>
</dbReference>
<evidence type="ECO:0000256" key="4">
    <source>
        <dbReference type="ARBA" id="ARBA00022898"/>
    </source>
</evidence>
<comment type="cofactor">
    <cofactor evidence="1 6">
        <name>pyridoxal 5'-phosphate</name>
        <dbReference type="ChEBI" id="CHEBI:597326"/>
    </cofactor>
</comment>
<dbReference type="HOGENOM" id="CLU_018986_4_2_7"/>
<dbReference type="RefSeq" id="WP_014770098.1">
    <property type="nucleotide sequence ID" value="NC_018002.1"/>
</dbReference>
<dbReference type="Gene3D" id="3.90.1150.10">
    <property type="entry name" value="Aspartate Aminotransferase, domain 1"/>
    <property type="match status" value="1"/>
</dbReference>
<evidence type="ECO:0000256" key="5">
    <source>
        <dbReference type="PIRSR" id="PIRSR001434-2"/>
    </source>
</evidence>
<evidence type="ECO:0000313" key="7">
    <source>
        <dbReference type="EMBL" id="AFL69223.1"/>
    </source>
</evidence>
<dbReference type="GO" id="GO:0003961">
    <property type="term" value="F:O-acetylhomoserine aminocarboxypropyltransferase activity"/>
    <property type="evidence" value="ECO:0007669"/>
    <property type="project" value="UniProtKB-EC"/>
</dbReference>
<dbReference type="PANTHER" id="PTHR43797:SF3">
    <property type="entry name" value="O-ACETYLHOMOSERINE SULFHYDRYLASE"/>
    <property type="match status" value="1"/>
</dbReference>
<dbReference type="PANTHER" id="PTHR43797">
    <property type="entry name" value="HOMOCYSTEINE/CYSTEINE SYNTHASE"/>
    <property type="match status" value="1"/>
</dbReference>
<dbReference type="InterPro" id="IPR000277">
    <property type="entry name" value="Cys/Met-Metab_PyrdxlP-dep_enz"/>
</dbReference>
<dbReference type="InterPro" id="IPR015422">
    <property type="entry name" value="PyrdxlP-dep_Trfase_small"/>
</dbReference>
<reference evidence="7 8" key="1">
    <citation type="submission" date="2012-06" db="EMBL/GenBank/DDBJ databases">
        <title>Complete sequence of Sulfurospirillum barnesii SES-3.</title>
        <authorList>
            <consortium name="US DOE Joint Genome Institute"/>
            <person name="Lucas S."/>
            <person name="Han J."/>
            <person name="Lapidus A."/>
            <person name="Cheng J.-F."/>
            <person name="Goodwin L."/>
            <person name="Pitluck S."/>
            <person name="Peters L."/>
            <person name="Ovchinnikova G."/>
            <person name="Lu M."/>
            <person name="Detter J.C."/>
            <person name="Han C."/>
            <person name="Tapia R."/>
            <person name="Land M."/>
            <person name="Hauser L."/>
            <person name="Kyrpides N."/>
            <person name="Ivanova N."/>
            <person name="Pagani I."/>
            <person name="Stolz J."/>
            <person name="Arkin A."/>
            <person name="Dehal P."/>
            <person name="Oremland R."/>
            <person name="Saltikov C."/>
            <person name="Basu P."/>
            <person name="Hollibaugh J."/>
            <person name="Newman D."/>
            <person name="Stolyar S."/>
            <person name="Hazen T."/>
            <person name="Woyke T."/>
        </authorList>
    </citation>
    <scope>NUCLEOTIDE SEQUENCE [LARGE SCALE GENOMIC DNA]</scope>
    <source>
        <strain evidence="8">ATCC 700032 / DSM 10660 / SES-3</strain>
    </source>
</reference>
<organism evidence="7 8">
    <name type="scientific">Sulfurospirillum barnesii (strain ATCC 700032 / DSM 10660 / SES-3)</name>
    <dbReference type="NCBI Taxonomy" id="760154"/>
    <lineage>
        <taxon>Bacteria</taxon>
        <taxon>Pseudomonadati</taxon>
        <taxon>Campylobacterota</taxon>
        <taxon>Epsilonproteobacteria</taxon>
        <taxon>Campylobacterales</taxon>
        <taxon>Sulfurospirillaceae</taxon>
        <taxon>Sulfurospirillum</taxon>
    </lineage>
</organism>
<dbReference type="NCBIfam" id="TIGR01326">
    <property type="entry name" value="OAH_OAS_sulfhy"/>
    <property type="match status" value="1"/>
</dbReference>